<keyword evidence="3" id="KW-1185">Reference proteome</keyword>
<reference evidence="2" key="1">
    <citation type="submission" date="2022-12" db="EMBL/GenBank/DDBJ databases">
        <title>Chromosome-level genome assembly of the bean flower thrips Megalurothrips usitatus.</title>
        <authorList>
            <person name="Ma L."/>
            <person name="Liu Q."/>
            <person name="Li H."/>
            <person name="Cai W."/>
        </authorList>
    </citation>
    <scope>NUCLEOTIDE SEQUENCE</scope>
    <source>
        <strain evidence="2">Cailab_2022a</strain>
    </source>
</reference>
<evidence type="ECO:0000256" key="1">
    <source>
        <dbReference type="SAM" id="MobiDB-lite"/>
    </source>
</evidence>
<name>A0AAV7WZU9_9NEOP</name>
<accession>A0AAV7WZU9</accession>
<dbReference type="AlphaFoldDB" id="A0AAV7WZU9"/>
<comment type="caution">
    <text evidence="2">The sequence shown here is derived from an EMBL/GenBank/DDBJ whole genome shotgun (WGS) entry which is preliminary data.</text>
</comment>
<dbReference type="EMBL" id="JAPTSV010000748">
    <property type="protein sequence ID" value="KAJ1519159.1"/>
    <property type="molecule type" value="Genomic_DNA"/>
</dbReference>
<evidence type="ECO:0000313" key="2">
    <source>
        <dbReference type="EMBL" id="KAJ1519159.1"/>
    </source>
</evidence>
<feature type="region of interest" description="Disordered" evidence="1">
    <location>
        <begin position="39"/>
        <end position="82"/>
    </location>
</feature>
<feature type="compositionally biased region" description="Basic residues" evidence="1">
    <location>
        <begin position="45"/>
        <end position="55"/>
    </location>
</feature>
<sequence length="106" mass="11765">MQGVGAFVSDYCTKKLSVGQVTKSVDNFCHKLRAEADGHNTISTKKVKQKRKKNSKMCGDSSSESDSEVDLPTKKPELVATPTKKPWEVLPVGGKFQTLRNRHFVL</sequence>
<gene>
    <name evidence="2" type="ORF">ONE63_011233</name>
</gene>
<evidence type="ECO:0000313" key="3">
    <source>
        <dbReference type="Proteomes" id="UP001075354"/>
    </source>
</evidence>
<dbReference type="Proteomes" id="UP001075354">
    <property type="component" value="Unassembled WGS sequence"/>
</dbReference>
<protein>
    <submittedName>
        <fullName evidence="2">Uncharacterized protein</fullName>
    </submittedName>
</protein>
<proteinExistence type="predicted"/>
<organism evidence="2 3">
    <name type="scientific">Megalurothrips usitatus</name>
    <name type="common">bean blossom thrips</name>
    <dbReference type="NCBI Taxonomy" id="439358"/>
    <lineage>
        <taxon>Eukaryota</taxon>
        <taxon>Metazoa</taxon>
        <taxon>Ecdysozoa</taxon>
        <taxon>Arthropoda</taxon>
        <taxon>Hexapoda</taxon>
        <taxon>Insecta</taxon>
        <taxon>Pterygota</taxon>
        <taxon>Neoptera</taxon>
        <taxon>Paraneoptera</taxon>
        <taxon>Thysanoptera</taxon>
        <taxon>Terebrantia</taxon>
        <taxon>Thripoidea</taxon>
        <taxon>Thripidae</taxon>
        <taxon>Megalurothrips</taxon>
    </lineage>
</organism>